<evidence type="ECO:0000313" key="3">
    <source>
        <dbReference type="Proteomes" id="UP001596461"/>
    </source>
</evidence>
<evidence type="ECO:0000256" key="1">
    <source>
        <dbReference type="SAM" id="Phobius"/>
    </source>
</evidence>
<protein>
    <submittedName>
        <fullName evidence="2">Uncharacterized protein</fullName>
    </submittedName>
</protein>
<reference evidence="2 3" key="1">
    <citation type="journal article" date="2019" name="Int. J. Syst. Evol. Microbiol.">
        <title>The Global Catalogue of Microorganisms (GCM) 10K type strain sequencing project: providing services to taxonomists for standard genome sequencing and annotation.</title>
        <authorList>
            <consortium name="The Broad Institute Genomics Platform"/>
            <consortium name="The Broad Institute Genome Sequencing Center for Infectious Disease"/>
            <person name="Wu L."/>
            <person name="Ma J."/>
        </authorList>
    </citation>
    <scope>NUCLEOTIDE SEQUENCE [LARGE SCALE GENOMIC DNA]</scope>
    <source>
        <strain evidence="2 3">DT31</strain>
    </source>
</reference>
<keyword evidence="1" id="KW-0812">Transmembrane</keyword>
<gene>
    <name evidence="2" type="ORF">ACFQL9_00980</name>
</gene>
<feature type="transmembrane region" description="Helical" evidence="1">
    <location>
        <begin position="99"/>
        <end position="127"/>
    </location>
</feature>
<organism evidence="2 3">
    <name type="scientific">Halobaculum lipolyticum</name>
    <dbReference type="NCBI Taxonomy" id="3032001"/>
    <lineage>
        <taxon>Archaea</taxon>
        <taxon>Methanobacteriati</taxon>
        <taxon>Methanobacteriota</taxon>
        <taxon>Stenosarchaea group</taxon>
        <taxon>Halobacteria</taxon>
        <taxon>Halobacteriales</taxon>
        <taxon>Haloferacaceae</taxon>
        <taxon>Halobaculum</taxon>
    </lineage>
</organism>
<feature type="transmembrane region" description="Helical" evidence="1">
    <location>
        <begin position="147"/>
        <end position="174"/>
    </location>
</feature>
<comment type="caution">
    <text evidence="2">The sequence shown here is derived from an EMBL/GenBank/DDBJ whole genome shotgun (WGS) entry which is preliminary data.</text>
</comment>
<dbReference type="EMBL" id="JBHTAH010000001">
    <property type="protein sequence ID" value="MFC7068201.1"/>
    <property type="molecule type" value="Genomic_DNA"/>
</dbReference>
<name>A0ABD5W523_9EURY</name>
<feature type="transmembrane region" description="Helical" evidence="1">
    <location>
        <begin position="61"/>
        <end position="87"/>
    </location>
</feature>
<feature type="transmembrane region" description="Helical" evidence="1">
    <location>
        <begin position="30"/>
        <end position="55"/>
    </location>
</feature>
<dbReference type="GeneID" id="81126587"/>
<keyword evidence="3" id="KW-1185">Reference proteome</keyword>
<sequence length="183" mass="18633">MSRSLVVRLGAACERYGPGRLPRAADPDVGAGYACATSALLSCVVFAAATTLVLFSDGGPVTGGVALAALAAPLVVPSAFLAGYVSWRGLSGRFERTPRFGAAAGVVATALTYPLSAVGFAAVAFVLDRRSGIEQPVLDALVGTVAGSFAVAFVALVLTCWATFPLGASGGYVYERVRRERTG</sequence>
<keyword evidence="1" id="KW-0472">Membrane</keyword>
<evidence type="ECO:0000313" key="2">
    <source>
        <dbReference type="EMBL" id="MFC7068201.1"/>
    </source>
</evidence>
<dbReference type="Proteomes" id="UP001596461">
    <property type="component" value="Unassembled WGS sequence"/>
</dbReference>
<keyword evidence="1" id="KW-1133">Transmembrane helix</keyword>
<proteinExistence type="predicted"/>
<dbReference type="RefSeq" id="WP_284031670.1">
    <property type="nucleotide sequence ID" value="NZ_CP126154.1"/>
</dbReference>
<accession>A0ABD5W523</accession>
<dbReference type="AlphaFoldDB" id="A0ABD5W523"/>